<dbReference type="GO" id="GO:0016853">
    <property type="term" value="F:isomerase activity"/>
    <property type="evidence" value="ECO:0007669"/>
    <property type="project" value="UniProtKB-KW"/>
</dbReference>
<reference evidence="1 2" key="1">
    <citation type="submission" date="2024-09" db="EMBL/GenBank/DDBJ databases">
        <authorList>
            <person name="Sun Q."/>
            <person name="Mori K."/>
        </authorList>
    </citation>
    <scope>NUCLEOTIDE SEQUENCE [LARGE SCALE GENOMIC DNA]</scope>
    <source>
        <strain evidence="1 2">JCM 12520</strain>
    </source>
</reference>
<dbReference type="Proteomes" id="UP001589619">
    <property type="component" value="Unassembled WGS sequence"/>
</dbReference>
<name>A0ABV5VZ46_9BACL</name>
<keyword evidence="1" id="KW-0413">Isomerase</keyword>
<dbReference type="PROSITE" id="PS51257">
    <property type="entry name" value="PROKAR_LIPOPROTEIN"/>
    <property type="match status" value="1"/>
</dbReference>
<gene>
    <name evidence="1" type="ORF">ACFFNY_18630</name>
</gene>
<dbReference type="InterPro" id="IPR027304">
    <property type="entry name" value="Trigger_fact/SurA_dom_sf"/>
</dbReference>
<dbReference type="Gene3D" id="3.10.50.40">
    <property type="match status" value="1"/>
</dbReference>
<dbReference type="PANTHER" id="PTHR47245:SF2">
    <property type="entry name" value="PEPTIDYL-PROLYL CIS-TRANS ISOMERASE HP_0175-RELATED"/>
    <property type="match status" value="1"/>
</dbReference>
<dbReference type="RefSeq" id="WP_344900960.1">
    <property type="nucleotide sequence ID" value="NZ_BAAAYO010000001.1"/>
</dbReference>
<accession>A0ABV5VZ46</accession>
<dbReference type="InterPro" id="IPR050245">
    <property type="entry name" value="PrsA_foldase"/>
</dbReference>
<dbReference type="InterPro" id="IPR046357">
    <property type="entry name" value="PPIase_dom_sf"/>
</dbReference>
<comment type="caution">
    <text evidence="1">The sequence shown here is derived from an EMBL/GenBank/DDBJ whole genome shotgun (WGS) entry which is preliminary data.</text>
</comment>
<keyword evidence="2" id="KW-1185">Reference proteome</keyword>
<dbReference type="SUPFAM" id="SSF109998">
    <property type="entry name" value="Triger factor/SurA peptide-binding domain-like"/>
    <property type="match status" value="1"/>
</dbReference>
<dbReference type="EMBL" id="JBHMAG010000012">
    <property type="protein sequence ID" value="MFB9753588.1"/>
    <property type="molecule type" value="Genomic_DNA"/>
</dbReference>
<evidence type="ECO:0000313" key="2">
    <source>
        <dbReference type="Proteomes" id="UP001589619"/>
    </source>
</evidence>
<organism evidence="1 2">
    <name type="scientific">Paenibacillus hodogayensis</name>
    <dbReference type="NCBI Taxonomy" id="279208"/>
    <lineage>
        <taxon>Bacteria</taxon>
        <taxon>Bacillati</taxon>
        <taxon>Bacillota</taxon>
        <taxon>Bacilli</taxon>
        <taxon>Bacillales</taxon>
        <taxon>Paenibacillaceae</taxon>
        <taxon>Paenibacillus</taxon>
    </lineage>
</organism>
<dbReference type="PANTHER" id="PTHR47245">
    <property type="entry name" value="PEPTIDYLPROLYL ISOMERASE"/>
    <property type="match status" value="1"/>
</dbReference>
<sequence>MLRISRKALMIITLFLASALAGTACMLFIKETLSRAESNSVVATINGEPLTTEEFKLLLAKNRASTYTYFKGKYNVDDSPRFWDDNYGGEVPIEKLRNESLNEGAIIKIQQLLAKQKGIVKDISYPAFVQQLQAENERRKEAVRKKQAIYGPVSFDEKAYYGIVNGNLAAELKKKIGQESAVSDQALQRYYELNKDVLFVKSDTIRIKKLSVALADHGSLQKGDARALIDDIHDRWAAGEDLDKLLEAYEPKNSRLIAKEEQILDDASIKDNARNSPILTDTAEQLSVGGISQVFEENGAFTMIVCLEKTPQGYRPFLEVKDQVKSDVIDQQYNELVAQLMKDAVIHINNSVYNSINL</sequence>
<evidence type="ECO:0000313" key="1">
    <source>
        <dbReference type="EMBL" id="MFB9753588.1"/>
    </source>
</evidence>
<proteinExistence type="predicted"/>
<dbReference type="Gene3D" id="1.10.4030.10">
    <property type="entry name" value="Porin chaperone SurA, peptide-binding domain"/>
    <property type="match status" value="1"/>
</dbReference>
<protein>
    <submittedName>
        <fullName evidence="1">Peptidyl-prolyl cis-trans isomerase</fullName>
    </submittedName>
</protein>